<dbReference type="Gene3D" id="3.40.50.1580">
    <property type="entry name" value="Nucleoside phosphorylase domain"/>
    <property type="match status" value="1"/>
</dbReference>
<gene>
    <name evidence="2" type="ORF">DES45_12412</name>
</gene>
<dbReference type="Proteomes" id="UP000254925">
    <property type="component" value="Unassembled WGS sequence"/>
</dbReference>
<keyword evidence="1" id="KW-0732">Signal</keyword>
<organism evidence="2 3">
    <name type="scientific">Microvirga subterranea</name>
    <dbReference type="NCBI Taxonomy" id="186651"/>
    <lineage>
        <taxon>Bacteria</taxon>
        <taxon>Pseudomonadati</taxon>
        <taxon>Pseudomonadota</taxon>
        <taxon>Alphaproteobacteria</taxon>
        <taxon>Hyphomicrobiales</taxon>
        <taxon>Methylobacteriaceae</taxon>
        <taxon>Microvirga</taxon>
    </lineage>
</organism>
<dbReference type="InterPro" id="IPR035994">
    <property type="entry name" value="Nucleoside_phosphorylase_sf"/>
</dbReference>
<sequence>MMLRHLGAGLFSVMAASLPLTLSAQEVSQRISPKAMVITMFAGEAKPWLENERFTQKVAVPGLSKAFPEVSCTDAGLCLMTTSMGYANAASSVSALLYSGRFDLSQTYFLIAGIAGVDPADGTLGSAHWARFAVDGGLQNVIDAREIPNDWTTGYVAIGASRPGEKVELKYGSEVYRLNEDLLQKAYTVTKDVELADGDAAKAYRARYAAAPANAAPRVSICDTVSMDTWWHGSKLGAAMEAWAKLITNGEANYCTTQQEDNATLTALRRGADANLLNFDRIAVLRAASNFDREGSSQTPVESLTAKSGGYIPSVTNAYRVGAKFAHTIVADWQNWSVGVPK</sequence>
<accession>A0A370H327</accession>
<proteinExistence type="predicted"/>
<dbReference type="InterPro" id="IPR009486">
    <property type="entry name" value="Pur_nuclsid_perm"/>
</dbReference>
<name>A0A370H327_9HYPH</name>
<keyword evidence="3" id="KW-1185">Reference proteome</keyword>
<evidence type="ECO:0000313" key="2">
    <source>
        <dbReference type="EMBL" id="RDI50321.1"/>
    </source>
</evidence>
<dbReference type="GO" id="GO:0055085">
    <property type="term" value="P:transmembrane transport"/>
    <property type="evidence" value="ECO:0007669"/>
    <property type="project" value="InterPro"/>
</dbReference>
<reference evidence="2 3" key="1">
    <citation type="submission" date="2018-07" db="EMBL/GenBank/DDBJ databases">
        <title>Genomic Encyclopedia of Type Strains, Phase IV (KMG-IV): sequencing the most valuable type-strain genomes for metagenomic binning, comparative biology and taxonomic classification.</title>
        <authorList>
            <person name="Goeker M."/>
        </authorList>
    </citation>
    <scope>NUCLEOTIDE SEQUENCE [LARGE SCALE GENOMIC DNA]</scope>
    <source>
        <strain evidence="2 3">DSM 14364</strain>
    </source>
</reference>
<dbReference type="PANTHER" id="PTHR38643">
    <property type="entry name" value="PURINE NUCLEOSIDE PERMEASE C285.05-RELATED"/>
    <property type="match status" value="1"/>
</dbReference>
<comment type="caution">
    <text evidence="2">The sequence shown here is derived from an EMBL/GenBank/DDBJ whole genome shotgun (WGS) entry which is preliminary data.</text>
</comment>
<protein>
    <submittedName>
        <fullName evidence="2">Purine nucleoside permease</fullName>
    </submittedName>
</protein>
<evidence type="ECO:0000313" key="3">
    <source>
        <dbReference type="Proteomes" id="UP000254925"/>
    </source>
</evidence>
<feature type="chain" id="PRO_5016828176" evidence="1">
    <location>
        <begin position="25"/>
        <end position="342"/>
    </location>
</feature>
<feature type="signal peptide" evidence="1">
    <location>
        <begin position="1"/>
        <end position="24"/>
    </location>
</feature>
<dbReference type="GO" id="GO:0003824">
    <property type="term" value="F:catalytic activity"/>
    <property type="evidence" value="ECO:0007669"/>
    <property type="project" value="InterPro"/>
</dbReference>
<dbReference type="PANTHER" id="PTHR38643:SF1">
    <property type="entry name" value="PURINE NUCLEOSIDE PERMEASE C285.05-RELATED"/>
    <property type="match status" value="1"/>
</dbReference>
<dbReference type="Pfam" id="PF06516">
    <property type="entry name" value="NUP"/>
    <property type="match status" value="1"/>
</dbReference>
<dbReference type="GO" id="GO:0009116">
    <property type="term" value="P:nucleoside metabolic process"/>
    <property type="evidence" value="ECO:0007669"/>
    <property type="project" value="InterPro"/>
</dbReference>
<evidence type="ECO:0000256" key="1">
    <source>
        <dbReference type="SAM" id="SignalP"/>
    </source>
</evidence>
<dbReference type="PIRSF" id="PIRSF013171">
    <property type="entry name" value="Pur_nuclsid_perm"/>
    <property type="match status" value="1"/>
</dbReference>
<dbReference type="AlphaFoldDB" id="A0A370H327"/>
<dbReference type="EMBL" id="QQBB01000024">
    <property type="protein sequence ID" value="RDI50321.1"/>
    <property type="molecule type" value="Genomic_DNA"/>
</dbReference>